<protein>
    <submittedName>
        <fullName evidence="1">Uncharacterized protein</fullName>
    </submittedName>
</protein>
<dbReference type="AlphaFoldDB" id="A0A835JDS9"/>
<dbReference type="EMBL" id="JADGMS010000016">
    <property type="protein sequence ID" value="KAF9665395.1"/>
    <property type="molecule type" value="Genomic_DNA"/>
</dbReference>
<evidence type="ECO:0000313" key="2">
    <source>
        <dbReference type="Proteomes" id="UP000657918"/>
    </source>
</evidence>
<comment type="caution">
    <text evidence="1">The sequence shown here is derived from an EMBL/GenBank/DDBJ whole genome shotgun (WGS) entry which is preliminary data.</text>
</comment>
<organism evidence="1 2">
    <name type="scientific">Salix dunnii</name>
    <dbReference type="NCBI Taxonomy" id="1413687"/>
    <lineage>
        <taxon>Eukaryota</taxon>
        <taxon>Viridiplantae</taxon>
        <taxon>Streptophyta</taxon>
        <taxon>Embryophyta</taxon>
        <taxon>Tracheophyta</taxon>
        <taxon>Spermatophyta</taxon>
        <taxon>Magnoliopsida</taxon>
        <taxon>eudicotyledons</taxon>
        <taxon>Gunneridae</taxon>
        <taxon>Pentapetalae</taxon>
        <taxon>rosids</taxon>
        <taxon>fabids</taxon>
        <taxon>Malpighiales</taxon>
        <taxon>Salicaceae</taxon>
        <taxon>Saliceae</taxon>
        <taxon>Salix</taxon>
    </lineage>
</organism>
<name>A0A835JDS9_9ROSI</name>
<proteinExistence type="predicted"/>
<gene>
    <name evidence="1" type="ORF">SADUNF_Sadunf16G0118100</name>
</gene>
<evidence type="ECO:0000313" key="1">
    <source>
        <dbReference type="EMBL" id="KAF9665395.1"/>
    </source>
</evidence>
<reference evidence="1 2" key="1">
    <citation type="submission" date="2020-10" db="EMBL/GenBank/DDBJ databases">
        <title>Plant Genome Project.</title>
        <authorList>
            <person name="Zhang R.-G."/>
        </authorList>
    </citation>
    <scope>NUCLEOTIDE SEQUENCE [LARGE SCALE GENOMIC DNA]</scope>
    <source>
        <strain evidence="1">FAFU-HL-1</strain>
        <tissue evidence="1">Leaf</tissue>
    </source>
</reference>
<accession>A0A835JDS9</accession>
<dbReference type="Proteomes" id="UP000657918">
    <property type="component" value="Chromosome 16"/>
</dbReference>
<keyword evidence="2" id="KW-1185">Reference proteome</keyword>
<sequence>MKAREDLAIENEARIENSATRSSIYELSTRFFLSDGNEAKRELTADGRQIVARARQPFIRDLRSSIGLTPLFNSISPKSKKLALLKNEFLGEGICPIEYSSELLLADEIASKHFLHDLEMVINLGS</sequence>